<dbReference type="Proteomes" id="UP001620626">
    <property type="component" value="Unassembled WGS sequence"/>
</dbReference>
<evidence type="ECO:0000313" key="4">
    <source>
        <dbReference type="Proteomes" id="UP001620626"/>
    </source>
</evidence>
<keyword evidence="2" id="KW-0732">Signal</keyword>
<feature type="compositionally biased region" description="Low complexity" evidence="1">
    <location>
        <begin position="130"/>
        <end position="139"/>
    </location>
</feature>
<feature type="compositionally biased region" description="Acidic residues" evidence="1">
    <location>
        <begin position="50"/>
        <end position="59"/>
    </location>
</feature>
<feature type="compositionally biased region" description="Low complexity" evidence="1">
    <location>
        <begin position="60"/>
        <end position="71"/>
    </location>
</feature>
<feature type="chain" id="PRO_5044806976" description="ShKT domain-containing protein" evidence="2">
    <location>
        <begin position="31"/>
        <end position="254"/>
    </location>
</feature>
<feature type="compositionally biased region" description="Low complexity" evidence="1">
    <location>
        <begin position="80"/>
        <end position="92"/>
    </location>
</feature>
<name>A0ABD2JDJ2_9BILA</name>
<evidence type="ECO:0000256" key="2">
    <source>
        <dbReference type="SAM" id="SignalP"/>
    </source>
</evidence>
<protein>
    <recommendedName>
        <fullName evidence="5">ShKT domain-containing protein</fullName>
    </recommendedName>
</protein>
<evidence type="ECO:0008006" key="5">
    <source>
        <dbReference type="Google" id="ProtNLM"/>
    </source>
</evidence>
<sequence>MQSFLLLVNSLLCSIVLLHLLSNENGLVNAMPALNGGDELLLRKKRQDENGEEAEDGAAADENAGDAANENEGGEEAEENAGGANAENGNEAENAEEGANEENNNGEENNEEENNEEEGGGQQQGGGETNNGRGNNRGNENGGQNGNGQQQQQPPAGGATCTNRATGCDVAYCGNTDFARAHCAGTCRSFLTECQHLASVPDPSVTCSNPAGDCAMNPNVCSDDVLAVCGCPRKCGRCSDHTTYVMQGRCRNVL</sequence>
<evidence type="ECO:0000256" key="1">
    <source>
        <dbReference type="SAM" id="MobiDB-lite"/>
    </source>
</evidence>
<dbReference type="AlphaFoldDB" id="A0ABD2JDJ2"/>
<feature type="compositionally biased region" description="Low complexity" evidence="1">
    <location>
        <begin position="147"/>
        <end position="159"/>
    </location>
</feature>
<feature type="compositionally biased region" description="Acidic residues" evidence="1">
    <location>
        <begin position="93"/>
        <end position="119"/>
    </location>
</feature>
<dbReference type="EMBL" id="JBICBT010000998">
    <property type="protein sequence ID" value="KAL3088681.1"/>
    <property type="molecule type" value="Genomic_DNA"/>
</dbReference>
<organism evidence="3 4">
    <name type="scientific">Heterodera trifolii</name>
    <dbReference type="NCBI Taxonomy" id="157864"/>
    <lineage>
        <taxon>Eukaryota</taxon>
        <taxon>Metazoa</taxon>
        <taxon>Ecdysozoa</taxon>
        <taxon>Nematoda</taxon>
        <taxon>Chromadorea</taxon>
        <taxon>Rhabditida</taxon>
        <taxon>Tylenchina</taxon>
        <taxon>Tylenchomorpha</taxon>
        <taxon>Tylenchoidea</taxon>
        <taxon>Heteroderidae</taxon>
        <taxon>Heteroderinae</taxon>
        <taxon>Heterodera</taxon>
    </lineage>
</organism>
<feature type="signal peptide" evidence="2">
    <location>
        <begin position="1"/>
        <end position="30"/>
    </location>
</feature>
<accession>A0ABD2JDJ2</accession>
<gene>
    <name evidence="3" type="ORF">niasHT_023299</name>
</gene>
<feature type="region of interest" description="Disordered" evidence="1">
    <location>
        <begin position="47"/>
        <end position="159"/>
    </location>
</feature>
<feature type="compositionally biased region" description="Gly residues" evidence="1">
    <location>
        <begin position="120"/>
        <end position="129"/>
    </location>
</feature>
<keyword evidence="4" id="KW-1185">Reference proteome</keyword>
<proteinExistence type="predicted"/>
<reference evidence="3 4" key="1">
    <citation type="submission" date="2024-10" db="EMBL/GenBank/DDBJ databases">
        <authorList>
            <person name="Kim D."/>
        </authorList>
    </citation>
    <scope>NUCLEOTIDE SEQUENCE [LARGE SCALE GENOMIC DNA]</scope>
    <source>
        <strain evidence="3">BH-2024</strain>
    </source>
</reference>
<comment type="caution">
    <text evidence="3">The sequence shown here is derived from an EMBL/GenBank/DDBJ whole genome shotgun (WGS) entry which is preliminary data.</text>
</comment>
<evidence type="ECO:0000313" key="3">
    <source>
        <dbReference type="EMBL" id="KAL3088681.1"/>
    </source>
</evidence>